<gene>
    <name evidence="3" type="ordered locus">CD196_3481</name>
</gene>
<evidence type="ECO:0000313" key="3">
    <source>
        <dbReference type="EMBL" id="CBA67019.1"/>
    </source>
</evidence>
<evidence type="ECO:0000259" key="2">
    <source>
        <dbReference type="PROSITE" id="PS01148"/>
    </source>
</evidence>
<dbReference type="Pfam" id="PF01206">
    <property type="entry name" value="TusA"/>
    <property type="match status" value="1"/>
</dbReference>
<proteinExistence type="inferred from homology"/>
<dbReference type="PROSITE" id="PS01148">
    <property type="entry name" value="UPF0033"/>
    <property type="match status" value="1"/>
</dbReference>
<dbReference type="SUPFAM" id="SSF64307">
    <property type="entry name" value="SirA-like"/>
    <property type="match status" value="1"/>
</dbReference>
<dbReference type="EMBL" id="FN538970">
    <property type="protein sequence ID" value="CBA67019.1"/>
    <property type="molecule type" value="Genomic_DNA"/>
</dbReference>
<name>A0A0H3N776_CLODC</name>
<dbReference type="NCBIfam" id="TIGR03527">
    <property type="entry name" value="selenium_YedF"/>
    <property type="match status" value="1"/>
</dbReference>
<feature type="domain" description="UPF0033" evidence="2">
    <location>
        <begin position="15"/>
        <end position="39"/>
    </location>
</feature>
<dbReference type="InterPro" id="IPR036868">
    <property type="entry name" value="TusA-like_sf"/>
</dbReference>
<evidence type="ECO:0000313" key="4">
    <source>
        <dbReference type="Proteomes" id="UP000002068"/>
    </source>
</evidence>
<accession>A0A0H3N776</accession>
<comment type="similarity">
    <text evidence="1">Belongs to the sulfur carrier protein TusA family.</text>
</comment>
<dbReference type="HOGENOM" id="CLU_097491_0_0_9"/>
<dbReference type="PANTHER" id="PTHR33279">
    <property type="entry name" value="SULFUR CARRIER PROTEIN YEDF-RELATED"/>
    <property type="match status" value="1"/>
</dbReference>
<protein>
    <recommendedName>
        <fullName evidence="2">UPF0033 domain-containing protein</fullName>
    </recommendedName>
</protein>
<reference evidence="3 4" key="1">
    <citation type="journal article" date="2009" name="Genome Biol.">
        <title>Comparative genome and phenotypic analysis of Clostridium difficile 027 strains provides insight into the evolution of a hypervirulent bacterium.</title>
        <authorList>
            <person name="Stabler R.A."/>
            <person name="He M."/>
            <person name="Dawson L."/>
            <person name="Martin M."/>
            <person name="Valiente E."/>
            <person name="Corton C."/>
            <person name="Lawley T.D."/>
            <person name="Sebaihia M."/>
            <person name="Quail M.A."/>
            <person name="Rose G."/>
            <person name="Gerding D.N."/>
            <person name="Gibert M."/>
            <person name="Popoff M.R."/>
            <person name="Parkhill J."/>
            <person name="Dougan G."/>
            <person name="Wren B.W."/>
        </authorList>
    </citation>
    <scope>NUCLEOTIDE SEQUENCE [LARGE SCALE GENOMIC DNA]</scope>
    <source>
        <strain evidence="3 4">CD196</strain>
    </source>
</reference>
<dbReference type="InterPro" id="IPR001455">
    <property type="entry name" value="TusA-like"/>
</dbReference>
<evidence type="ECO:0000256" key="1">
    <source>
        <dbReference type="ARBA" id="ARBA00008984"/>
    </source>
</evidence>
<dbReference type="InterPro" id="IPR019870">
    <property type="entry name" value="Se_metab_YedF"/>
</dbReference>
<dbReference type="SUPFAM" id="SSF75169">
    <property type="entry name" value="DsrEFH-like"/>
    <property type="match status" value="1"/>
</dbReference>
<sequence>MNIFKEMNQTMSIKIDARGLACPKPVINTKRELDNLEEGVVVTIVDNETAKENILKLAKSLSCEANIVDEKENFISIEIRKGKNILDKQNVVDNKESELDNTCIFISSDKMGLGNDELGKVLIKGFIYTLTESKPYPKYVLLVNGGVKLSAENEETIENLKILENMGVEVLSCGTCLDYYNLKDKLQVGTVTNMYTIVETLKNASNTISI</sequence>
<organism evidence="3 4">
    <name type="scientific">Clostridioides difficile (strain CD196)</name>
    <name type="common">Peptoclostridium difficile</name>
    <dbReference type="NCBI Taxonomy" id="645462"/>
    <lineage>
        <taxon>Bacteria</taxon>
        <taxon>Bacillati</taxon>
        <taxon>Bacillota</taxon>
        <taxon>Clostridia</taxon>
        <taxon>Peptostreptococcales</taxon>
        <taxon>Peptostreptococcaceae</taxon>
        <taxon>Clostridioides</taxon>
    </lineage>
</organism>
<dbReference type="AlphaFoldDB" id="A0A0H3N776"/>
<dbReference type="InterPro" id="IPR027396">
    <property type="entry name" value="DsrEFH-like"/>
</dbReference>
<dbReference type="Proteomes" id="UP000002068">
    <property type="component" value="Chromosome"/>
</dbReference>
<dbReference type="Gene3D" id="3.30.110.40">
    <property type="entry name" value="TusA-like domain"/>
    <property type="match status" value="1"/>
</dbReference>
<dbReference type="KEGG" id="cdc:CD196_3481"/>
<dbReference type="PANTHER" id="PTHR33279:SF6">
    <property type="entry name" value="SULFUR CARRIER PROTEIN YEDF-RELATED"/>
    <property type="match status" value="1"/>
</dbReference>